<feature type="domain" description="Ig-like" evidence="28">
    <location>
        <begin position="2907"/>
        <end position="3002"/>
    </location>
</feature>
<feature type="domain" description="Ig-like" evidence="28">
    <location>
        <begin position="1999"/>
        <end position="2096"/>
    </location>
</feature>
<dbReference type="Gene3D" id="2.30.30.40">
    <property type="entry name" value="SH3 Domains"/>
    <property type="match status" value="1"/>
</dbReference>
<dbReference type="InterPro" id="IPR036116">
    <property type="entry name" value="FN3_sf"/>
</dbReference>
<dbReference type="InterPro" id="IPR036028">
    <property type="entry name" value="SH3-like_dom_sf"/>
</dbReference>
<comment type="similarity">
    <text evidence="21">Belongs to the protein kinase superfamily. Tyr protein kinase family. SRC subfamily.</text>
</comment>
<dbReference type="PROSITE" id="PS00109">
    <property type="entry name" value="PROTEIN_KINASE_TYR"/>
    <property type="match status" value="1"/>
</dbReference>
<dbReference type="PROSITE" id="PS00107">
    <property type="entry name" value="PROTEIN_KINASE_ATP"/>
    <property type="match status" value="1"/>
</dbReference>
<dbReference type="PROSITE" id="PS50001">
    <property type="entry name" value="SH2"/>
    <property type="match status" value="1"/>
</dbReference>
<evidence type="ECO:0000256" key="9">
    <source>
        <dbReference type="ARBA" id="ARBA00022741"/>
    </source>
</evidence>
<dbReference type="Pfam" id="PF07714">
    <property type="entry name" value="PK_Tyr_Ser-Thr"/>
    <property type="match status" value="1"/>
</dbReference>
<feature type="domain" description="Ig-like" evidence="28">
    <location>
        <begin position="2815"/>
        <end position="2903"/>
    </location>
</feature>
<feature type="domain" description="Ig-like" evidence="28">
    <location>
        <begin position="1308"/>
        <end position="1402"/>
    </location>
</feature>
<dbReference type="Pfam" id="PF00041">
    <property type="entry name" value="fn3"/>
    <property type="match status" value="4"/>
</dbReference>
<dbReference type="InterPro" id="IPR017441">
    <property type="entry name" value="Protein_kinase_ATP_BS"/>
</dbReference>
<comment type="catalytic activity">
    <reaction evidence="20">
        <text>L-tyrosyl-[protein] + ATP = O-phospho-L-tyrosyl-[protein] + ADP + H(+)</text>
        <dbReference type="Rhea" id="RHEA:10596"/>
        <dbReference type="Rhea" id="RHEA-COMP:10136"/>
        <dbReference type="Rhea" id="RHEA-COMP:20101"/>
        <dbReference type="ChEBI" id="CHEBI:15378"/>
        <dbReference type="ChEBI" id="CHEBI:30616"/>
        <dbReference type="ChEBI" id="CHEBI:46858"/>
        <dbReference type="ChEBI" id="CHEBI:61978"/>
        <dbReference type="ChEBI" id="CHEBI:456216"/>
        <dbReference type="EC" id="2.7.10.2"/>
    </reaction>
</comment>
<dbReference type="PROSITE" id="PS50835">
    <property type="entry name" value="IG_LIKE"/>
    <property type="match status" value="17"/>
</dbReference>
<evidence type="ECO:0000256" key="11">
    <source>
        <dbReference type="ARBA" id="ARBA00022840"/>
    </source>
</evidence>
<dbReference type="Pfam" id="PF00018">
    <property type="entry name" value="SH3_1"/>
    <property type="match status" value="1"/>
</dbReference>
<feature type="domain" description="Ig-like" evidence="28">
    <location>
        <begin position="2392"/>
        <end position="2483"/>
    </location>
</feature>
<dbReference type="SMART" id="SM00408">
    <property type="entry name" value="IGc2"/>
    <property type="match status" value="17"/>
</dbReference>
<dbReference type="GO" id="GO:0004715">
    <property type="term" value="F:non-membrane spanning protein tyrosine kinase activity"/>
    <property type="evidence" value="ECO:0007669"/>
    <property type="project" value="UniProtKB-EC"/>
</dbReference>
<proteinExistence type="inferred from homology"/>
<dbReference type="GO" id="GO:0005524">
    <property type="term" value="F:ATP binding"/>
    <property type="evidence" value="ECO:0007669"/>
    <property type="project" value="UniProtKB-UniRule"/>
</dbReference>
<dbReference type="GO" id="GO:0040017">
    <property type="term" value="P:positive regulation of locomotion"/>
    <property type="evidence" value="ECO:0007669"/>
    <property type="project" value="UniProtKB-ARBA"/>
</dbReference>
<dbReference type="FunFam" id="2.60.40.10:FF:000612">
    <property type="entry name" value="palladin isoform X1"/>
    <property type="match status" value="2"/>
</dbReference>
<dbReference type="Gene3D" id="3.30.505.10">
    <property type="entry name" value="SH2 domain"/>
    <property type="match status" value="1"/>
</dbReference>
<evidence type="ECO:0000256" key="3">
    <source>
        <dbReference type="ARBA" id="ARBA00006692"/>
    </source>
</evidence>
<dbReference type="EMBL" id="HG805920">
    <property type="protein sequence ID" value="CDW54856.1"/>
    <property type="molecule type" value="Genomic_DNA"/>
</dbReference>
<evidence type="ECO:0000256" key="16">
    <source>
        <dbReference type="ARBA" id="ARBA00023157"/>
    </source>
</evidence>
<accession>A0A077Z470</accession>
<evidence type="ECO:0000256" key="2">
    <source>
        <dbReference type="ARBA" id="ARBA00004657"/>
    </source>
</evidence>
<dbReference type="Pfam" id="PF00017">
    <property type="entry name" value="SH2"/>
    <property type="match status" value="1"/>
</dbReference>
<dbReference type="GO" id="GO:0060298">
    <property type="term" value="P:positive regulation of sarcomere organization"/>
    <property type="evidence" value="ECO:0007669"/>
    <property type="project" value="UniProtKB-ARBA"/>
</dbReference>
<keyword evidence="11 24" id="KW-0067">ATP-binding</keyword>
<keyword evidence="6" id="KW-0808">Transferase</keyword>
<dbReference type="GO" id="GO:0009653">
    <property type="term" value="P:anatomical structure morphogenesis"/>
    <property type="evidence" value="ECO:0007669"/>
    <property type="project" value="UniProtKB-ARBA"/>
</dbReference>
<protein>
    <submittedName>
        <fullName evidence="30">Fn3 and I-set and Pkinase Tyr and SH2 and SH3 1 d omain containing protein</fullName>
    </submittedName>
</protein>
<evidence type="ECO:0000259" key="29">
    <source>
        <dbReference type="PROSITE" id="PS50853"/>
    </source>
</evidence>
<dbReference type="Gene3D" id="1.10.510.10">
    <property type="entry name" value="Transferase(Phosphotransferase) domain 1"/>
    <property type="match status" value="1"/>
</dbReference>
<keyword evidence="8" id="KW-0677">Repeat</keyword>
<evidence type="ECO:0000256" key="17">
    <source>
        <dbReference type="ARBA" id="ARBA00023170"/>
    </source>
</evidence>
<dbReference type="Gene3D" id="3.30.200.20">
    <property type="entry name" value="Phosphorylase Kinase, domain 1"/>
    <property type="match status" value="1"/>
</dbReference>
<dbReference type="InterPro" id="IPR000719">
    <property type="entry name" value="Prot_kinase_dom"/>
</dbReference>
<keyword evidence="5" id="KW-0963">Cytoplasm</keyword>
<evidence type="ECO:0000313" key="31">
    <source>
        <dbReference type="Proteomes" id="UP000030665"/>
    </source>
</evidence>
<keyword evidence="17" id="KW-0675">Receptor</keyword>
<dbReference type="SUPFAM" id="SSF56112">
    <property type="entry name" value="Protein kinase-like (PK-like)"/>
    <property type="match status" value="1"/>
</dbReference>
<evidence type="ECO:0000256" key="13">
    <source>
        <dbReference type="ARBA" id="ARBA00022999"/>
    </source>
</evidence>
<comment type="subcellular location">
    <subcellularLocation>
        <location evidence="2">Cytoplasm</location>
        <location evidence="2">Myofibril</location>
    </subcellularLocation>
    <subcellularLocation>
        <location evidence="1">Membrane</location>
        <topology evidence="1">Single-pass membrane protein</topology>
    </subcellularLocation>
</comment>
<dbReference type="SMART" id="SM00326">
    <property type="entry name" value="SH3"/>
    <property type="match status" value="1"/>
</dbReference>
<evidence type="ECO:0000256" key="12">
    <source>
        <dbReference type="ARBA" id="ARBA00022989"/>
    </source>
</evidence>
<dbReference type="PANTHER" id="PTHR13817:SF151">
    <property type="entry name" value="TITIN"/>
    <property type="match status" value="1"/>
</dbReference>
<evidence type="ECO:0000256" key="19">
    <source>
        <dbReference type="ARBA" id="ARBA00023319"/>
    </source>
</evidence>
<keyword evidence="4 23" id="KW-0728">SH3 domain</keyword>
<dbReference type="SUPFAM" id="SSF49265">
    <property type="entry name" value="Fibronectin type III"/>
    <property type="match status" value="4"/>
</dbReference>
<feature type="domain" description="Fibronectin type-III" evidence="29">
    <location>
        <begin position="1407"/>
        <end position="1499"/>
    </location>
</feature>
<dbReference type="InterPro" id="IPR003598">
    <property type="entry name" value="Ig_sub2"/>
</dbReference>
<feature type="domain" description="SH3" evidence="26">
    <location>
        <begin position="3912"/>
        <end position="3973"/>
    </location>
</feature>
<dbReference type="Pfam" id="PF07679">
    <property type="entry name" value="I-set"/>
    <property type="match status" value="17"/>
</dbReference>
<dbReference type="InterPro" id="IPR036179">
    <property type="entry name" value="Ig-like_dom_sf"/>
</dbReference>
<dbReference type="FunFam" id="2.60.40.10:FF:000032">
    <property type="entry name" value="palladin isoform X1"/>
    <property type="match status" value="2"/>
</dbReference>
<evidence type="ECO:0000259" key="26">
    <source>
        <dbReference type="PROSITE" id="PS50002"/>
    </source>
</evidence>
<feature type="domain" description="Ig-like" evidence="28">
    <location>
        <begin position="3586"/>
        <end position="3674"/>
    </location>
</feature>
<feature type="domain" description="Fibronectin type-III" evidence="29">
    <location>
        <begin position="906"/>
        <end position="1002"/>
    </location>
</feature>
<keyword evidence="14" id="KW-0472">Membrane</keyword>
<dbReference type="InterPro" id="IPR003599">
    <property type="entry name" value="Ig_sub"/>
</dbReference>
<reference evidence="30" key="2">
    <citation type="submission" date="2014-03" db="EMBL/GenBank/DDBJ databases">
        <title>The whipworm genome and dual-species transcriptomics of an intimate host-pathogen interaction.</title>
        <authorList>
            <person name="Foth B.J."/>
            <person name="Tsai I.J."/>
            <person name="Reid A.J."/>
            <person name="Bancroft A.J."/>
            <person name="Nichol S."/>
            <person name="Tracey A."/>
            <person name="Holroyd N."/>
            <person name="Cotton J.A."/>
            <person name="Stanley E.J."/>
            <person name="Zarowiecki M."/>
            <person name="Liu J.Z."/>
            <person name="Huckvale T."/>
            <person name="Cooper P.J."/>
            <person name="Grencis R.K."/>
            <person name="Berriman M."/>
        </authorList>
    </citation>
    <scope>NUCLEOTIDE SEQUENCE [LARGE SCALE GENOMIC DNA]</scope>
</reference>
<keyword evidence="19" id="KW-0393">Immunoglobulin domain</keyword>
<evidence type="ECO:0000256" key="23">
    <source>
        <dbReference type="PROSITE-ProRule" id="PRU00192"/>
    </source>
</evidence>
<feature type="domain" description="Ig-like" evidence="28">
    <location>
        <begin position="2598"/>
        <end position="2687"/>
    </location>
</feature>
<dbReference type="FunFam" id="3.30.505.10:FF:000044">
    <property type="entry name" value="Tyrosine-protein kinase"/>
    <property type="match status" value="1"/>
</dbReference>
<evidence type="ECO:0000256" key="18">
    <source>
        <dbReference type="ARBA" id="ARBA00023180"/>
    </source>
</evidence>
<dbReference type="SMART" id="SM00219">
    <property type="entry name" value="TyrKc"/>
    <property type="match status" value="1"/>
</dbReference>
<feature type="domain" description="Fibronectin type-III" evidence="29">
    <location>
        <begin position="803"/>
        <end position="900"/>
    </location>
</feature>
<dbReference type="CDD" id="cd00063">
    <property type="entry name" value="FN3"/>
    <property type="match status" value="6"/>
</dbReference>
<dbReference type="GO" id="GO:0030017">
    <property type="term" value="C:sarcomere"/>
    <property type="evidence" value="ECO:0007669"/>
    <property type="project" value="UniProtKB-ARBA"/>
</dbReference>
<evidence type="ECO:0000259" key="28">
    <source>
        <dbReference type="PROSITE" id="PS50835"/>
    </source>
</evidence>
<feature type="domain" description="Fibronectin type-III" evidence="29">
    <location>
        <begin position="1008"/>
        <end position="1107"/>
    </location>
</feature>
<feature type="domain" description="Ig-like" evidence="28">
    <location>
        <begin position="3276"/>
        <end position="3367"/>
    </location>
</feature>
<dbReference type="PROSITE" id="PS50002">
    <property type="entry name" value="SH3"/>
    <property type="match status" value="1"/>
</dbReference>
<dbReference type="PROSITE" id="PS50011">
    <property type="entry name" value="PROTEIN_KINASE_DOM"/>
    <property type="match status" value="1"/>
</dbReference>
<feature type="domain" description="Ig-like" evidence="28">
    <location>
        <begin position="3173"/>
        <end position="3262"/>
    </location>
</feature>
<evidence type="ECO:0000256" key="20">
    <source>
        <dbReference type="ARBA" id="ARBA00051245"/>
    </source>
</evidence>
<evidence type="ECO:0000256" key="24">
    <source>
        <dbReference type="PROSITE-ProRule" id="PRU10141"/>
    </source>
</evidence>
<dbReference type="SUPFAM" id="SSF55550">
    <property type="entry name" value="SH2 domain"/>
    <property type="match status" value="1"/>
</dbReference>
<evidence type="ECO:0000259" key="27">
    <source>
        <dbReference type="PROSITE" id="PS50011"/>
    </source>
</evidence>
<dbReference type="FunFam" id="2.60.40.10:FF:000425">
    <property type="entry name" value="Myosin light chain kinase"/>
    <property type="match status" value="3"/>
</dbReference>
<evidence type="ECO:0000256" key="7">
    <source>
        <dbReference type="ARBA" id="ARBA00022692"/>
    </source>
</evidence>
<comment type="similarity">
    <text evidence="3">Belongs to the protein kinase superfamily. CAMK Ser/Thr protein kinase family.</text>
</comment>
<feature type="domain" description="SH2" evidence="25">
    <location>
        <begin position="3979"/>
        <end position="4071"/>
    </location>
</feature>
<dbReference type="PRINTS" id="PR00014">
    <property type="entry name" value="FNTYPEIII"/>
</dbReference>
<evidence type="ECO:0000256" key="5">
    <source>
        <dbReference type="ARBA" id="ARBA00022490"/>
    </source>
</evidence>
<feature type="domain" description="Ig-like" evidence="28">
    <location>
        <begin position="1794"/>
        <end position="1884"/>
    </location>
</feature>
<reference evidence="30" key="1">
    <citation type="submission" date="2014-01" db="EMBL/GenBank/DDBJ databases">
        <authorList>
            <person name="Aslett M."/>
        </authorList>
    </citation>
    <scope>NUCLEOTIDE SEQUENCE</scope>
</reference>
<dbReference type="SMART" id="SM00060">
    <property type="entry name" value="FN3"/>
    <property type="match status" value="6"/>
</dbReference>
<dbReference type="InterPro" id="IPR020635">
    <property type="entry name" value="Tyr_kinase_cat_dom"/>
</dbReference>
<dbReference type="OrthoDB" id="2152335at2759"/>
<gene>
    <name evidence="30" type="ORF">TTRE_0000312601</name>
</gene>
<dbReference type="FunFam" id="3.30.200.20:FF:000053">
    <property type="entry name" value="Tyrosine-protein kinase"/>
    <property type="match status" value="1"/>
</dbReference>
<feature type="domain" description="Protein kinase" evidence="27">
    <location>
        <begin position="4095"/>
        <end position="4334"/>
    </location>
</feature>
<keyword evidence="13 22" id="KW-0727">SH2 domain</keyword>
<dbReference type="PROSITE" id="PS50853">
    <property type="entry name" value="FN3"/>
    <property type="match status" value="5"/>
</dbReference>
<dbReference type="GO" id="GO:0045989">
    <property type="term" value="P:positive regulation of striated muscle contraction"/>
    <property type="evidence" value="ECO:0007669"/>
    <property type="project" value="UniProtKB-ARBA"/>
</dbReference>
<keyword evidence="12" id="KW-1133">Transmembrane helix</keyword>
<evidence type="ECO:0000256" key="15">
    <source>
        <dbReference type="ARBA" id="ARBA00023137"/>
    </source>
</evidence>
<dbReference type="SUPFAM" id="SSF48726">
    <property type="entry name" value="Immunoglobulin"/>
    <property type="match status" value="18"/>
</dbReference>
<feature type="domain" description="Ig-like" evidence="28">
    <location>
        <begin position="1216"/>
        <end position="1304"/>
    </location>
</feature>
<feature type="binding site" evidence="24">
    <location>
        <position position="4123"/>
    </location>
    <ligand>
        <name>ATP</name>
        <dbReference type="ChEBI" id="CHEBI:30616"/>
    </ligand>
</feature>
<keyword evidence="7" id="KW-0812">Transmembrane</keyword>
<keyword evidence="10 30" id="KW-0418">Kinase</keyword>
<dbReference type="Proteomes" id="UP000030665">
    <property type="component" value="Unassembled WGS sequence"/>
</dbReference>
<dbReference type="InterPro" id="IPR011009">
    <property type="entry name" value="Kinase-like_dom_sf"/>
</dbReference>
<evidence type="ECO:0000259" key="25">
    <source>
        <dbReference type="PROSITE" id="PS50001"/>
    </source>
</evidence>
<feature type="domain" description="Ig-like" evidence="28">
    <location>
        <begin position="1695"/>
        <end position="1784"/>
    </location>
</feature>
<dbReference type="FunFam" id="2.60.40.10:FF:000080">
    <property type="entry name" value="Myosin light chain kinase, smooth muscle"/>
    <property type="match status" value="1"/>
</dbReference>
<dbReference type="PANTHER" id="PTHR13817">
    <property type="entry name" value="TITIN"/>
    <property type="match status" value="1"/>
</dbReference>
<feature type="domain" description="Fibronectin type-III" evidence="29">
    <location>
        <begin position="1113"/>
        <end position="1210"/>
    </location>
</feature>
<dbReference type="FunFam" id="1.10.510.10:FF:000986">
    <property type="entry name" value="Protein tyrosine kinase 2aa"/>
    <property type="match status" value="1"/>
</dbReference>
<dbReference type="InterPro" id="IPR013098">
    <property type="entry name" value="Ig_I-set"/>
</dbReference>
<dbReference type="STRING" id="36087.A0A077Z470"/>
<dbReference type="InterPro" id="IPR001452">
    <property type="entry name" value="SH3_domain"/>
</dbReference>
<dbReference type="SMART" id="SM00252">
    <property type="entry name" value="SH2"/>
    <property type="match status" value="1"/>
</dbReference>
<dbReference type="Gene3D" id="2.60.40.10">
    <property type="entry name" value="Immunoglobulins"/>
    <property type="match status" value="24"/>
</dbReference>
<evidence type="ECO:0000256" key="6">
    <source>
        <dbReference type="ARBA" id="ARBA00022679"/>
    </source>
</evidence>
<dbReference type="InterPro" id="IPR036860">
    <property type="entry name" value="SH2_dom_sf"/>
</dbReference>
<keyword evidence="9 24" id="KW-0547">Nucleotide-binding</keyword>
<dbReference type="FunFam" id="2.60.40.10:FF:000056">
    <property type="entry name" value="twitchin isoform X4"/>
    <property type="match status" value="1"/>
</dbReference>
<sequence>MGYNIMVTLSLARLDVFKAPLTVLDIAGQLVPVEAEQFASAKFAEKAFAAVSEAIEYLAAEEKEEEATVEAVIASSSFGALSADHLLADTSFGVVTKELQTAVATADVTAEAMLERPTLSADKIVPVVDRVYADLYVRDEFATLSKSKFDEIPILSAGFQIMESLRKKVSLKLKPKAAPKAEKCTIAASFKGPSAVGDCWFVVPLPCTATASEVVAFEREEFAVEATAEMKTWLDVEQESTTLESQYSSEELTIGEHFSSSPFREGVDAILCATEKLTEIPCWSEAEATESFSIFNAQMPWIKEVDYIASEDITPLSMKQQTLSVSTENIEVQSLFEQMPKKAADVSLPSFPELASIVQPQTAVEDTSLELDLLKDAQVNYFEEQLPVAIAESLTEYTAQLVTDVDHVLASTLSAEYASKHLPEKQLYATAASFQAQPELAVCEMEVFCDMPSPSMVCQAIVADVSVVSDRKTTELIVGDVESSLSLESLIESVHLSQSVTNIAQAEEAAEQTVKTGIAIAPLLEAIQSCQVELPAEASTSMSATPLVEGASSIAEMKAAVSFAGLNIVLSEQSLASLRRTLSDYDVSHRKEIECAPEAFEKMDIALSLQEQASEKLKMEGAELASAIQVSLPSSALADISEKLVVSETADAFAVCSTEKRFSMEASEEVTFCVRESDVKFKHWKMKHFKDSFMESSTDRRFLKRASIGDSTLTLAESKLLSSTVSASVKSATDFPYIKVDEGAADILYSLSMPAKAMDSFETSTEDVELQFSMEKAREQLQESKAVEEATAFQQTADLKEHIPQPLFVTDITGDHVTVSWESKVIPGQEICIGYEVLLRKAKTEEEWQVVATLPITENSYTYESLQVGESYEFKVKTITTEGYGEDFETEMTVQVTAPTSGVPSAPQGPLKVLVKTMNAITVEWQPPEHAETQDITGYTVMIREGHRTTWLEAATVGPTETSCFISDLNSGSEYHVRVMAFNRCGISQSLETAHPVVIERLPTLLTPPSPCQPPLQVLSVQGTSATLQWQPPEDDGGSPITGYIISQRHMAQKSWEDVEQLPEFVLEYTVSNLKMNSRYLFRVYAVNEIGVSEGTQTAEPILIRRMRGKPSAPGKPTLKDVGSDYVVLNWSPPDTDGGAPVTNYIVERRDESSVKKNWFVVSKGANPYTEFTVERLIPGNTYSFRVSAENEAGIGDVSETSDQISCPVDETGSAPVFLSTLDDVTVLEGESVSLKVSVAGEPLPTVRWYSNGREVFEGDKRKILTEENTCTLLLNDITQEDDGLIIVKAENVYGSAVQSCQLTVEVPARIEVDKQFSAENVIPAGETVEIEFRVLGSPKPTIQWSKEGESIRASGRTVLESTDTIERLIIYDAETSDSGLYTIQAKNVYATDVVKFKLTVADVLAPPGRPVVAEQSEGAVTLIWDAPKQEAASNFMIYHLQKAEAGSDHWVNVCSTEEQQATVIVGLEGIHHLFRVVAQNELTTSAPSAPSELVSMEYRIAQEKSVALEITLSRVVAEEVTSIVLKASEQIQIRARLKTMQENTIGEDIFLVKQGQTEDASPMSVGIQEIVKEELTLGSLKISKKELVQPEEVAVHFGETEVSTAFQFDATSTPFVVKFSHTAKISDRSSRHFSVENCQCQLTSTSEEVLMSTLLRWPVENVESFAWEGMPHTVSRIVKEIPAEAAAEEELMLPKFTVQPQDQEVLLGDSVSLVVHVEGKPTPVVKWYKNGRLLKESHKKYKIVTTESESRVFIQSMSQRDTGVWQCIATNDVGSCEAKFKLTMKIPEGYFPPRIIEGLKDITLVEGSSLRLEVVVESVPTPRMLWYKSGVQLEETEQYTVEYGEMESRSYYTIEPVYLEDAGEYKCVIVNAVGQQETSCCITIKEKQVLEERFGTPMAPEFKVPLKDETVHSKLSHSFTCVVTGHPEPQITWLKDETLIEEPTIFRKYELGICTLTIVEVTTEHKGTYACIAENDHGTARTEAVLTVLDETTADRAPRFEEYLTDVTVAKKSSTELRCVVSGFPFPNILCANFLKLTPVHLFRQKDGHELEMNNRLMSIVQQDGLCSLSISRVEEEDAGQYTCICKNSAGEQVSTCIVTVVEYLPGVEVEAEEVVEEHPMEILRPLEDVVVTEGGSVALECEFSCQKVKKVQWFRNGRLIRPSKNVRTQFDGRLATLRILHFSSEEYSGEYACIVESEDQSAETRATISGTFPTFSFTVSLNVRQANRSLILLSSRLHKTLFETGFEEEQKREQFYSGETLALTTEPRVSVVDIGKEILSQEDYLAMDIALDAHDSTLTAFQLTKIEETSATLVWTDKGPKTDAALYKVFLREQSKREWTKAGVTESTVFRVQHLKANVEYHVAVTAKRKEWEKPAVVTIRAPLPTDQGPPVPVETAPAVTNVAEGLPIHFSCEVTGARPITIQWYKDSVPLRRDSRTSWEFTDERYATLTVKESTKQDSGIYEMKLDNREGSSRVTFTVTVFSPSELPIEEAKEERPKVVQGLTSRTVRVGQTASLTCRFHSSTKGTVRWYKDGKAIKSDGRRQLLASKHQAYRLFIQNVDEHDQGTYRVIMENQYGSTTSESILSVEDEANLLPPSVVTPLRNEKAIAGQTVCMSCKVAGNPCPRFVWFKNGRQLKSTRRMQIRFSGDESTLEIESCEPEDAGDYMCVASNKLGSSSTECRLDVQAARERPKETAGQPPRFVQTPERRILTLENQPIEITFRTVSSTSVTYTLQKGGKTVSHDALPLEQQDDCVRFKFRRAAVRDSGDYTFIATNQFGSTSYRFTITVKSWSECSQEELNDLQSMNKPRPPKFAEELADFQCMAGTYVALKCRFDAYPPPVVHWFLEDKEIAYSEDREILQNGNECSLSFRSADVAHSGLYKCKIENSLGTVSTECRLTVSSPVVGLAPYFVRCLYNVWTPTDNEIRLICQVVGVPEPEITWYFENEPLVENSNVQCFFGPNNVCGLLIKRVSPKNFGLYVCEAKNQYATVKTAANVYAGRPHTGKAPVFLKGLQDKVTPLGSRVTMGVLVKGDRKFKVKKELEEKIEVFGAPDGVYSLGPEEGPSASVAKAATLERMDVATEAEQELLSRLTKYKPQGEPPKFIRGLKDTQLPEGGHAKVSGRTYVRSQFHPEIKLKAPPSRRPEHEGKALEQLRAVLQQKRSTECAPCFVVRPRERKEIREGKSLRLKTALTGSPDPNVSWNKDGMLLQSGSKYSIYNDGDFYYLEIHRVTSFDAGFYNCLASNVHGVASASSQLIVLPPESPFKDPQPPTFVEVLPGIIEAFIGETVSIDCSFQGKPTPHAVWSKDGRALLPSSRIRLSYDGESSSMIIGSIGMTDSGQYSCKAINLAGEARTTVRVKVKERYQPESTGTSAPKFKHHLQDQIVNDGDQVTFTLKLACGTPPVTVVWFHEKCEIQNSQAFSYVQQDDDTFSLVIQDAFPEDSGLYTCEAENRYGQATASCLLTVVGRTQNVEAPTFLEKQSQLVAQAGQNATISVTLTGNPEPVVTWMKDNVVLSSGEKYQLYAVGNSHHLTILTCDQSDSGLYAIVATNTVGSCTGAVSVDVKSVLDRTPIETEGCAPVFHIKPADQQLYAGNTLQLNCQFSGKPSPIAIWYFKGKRLQTSSMLAIDTTDTCSSLSIKSCQPEHAGKYSVSIRNSYGEDLATAHVAVKGIRLGKLATMIVHVLRCPVASVLKHSDSIISQFVATASSSSSTWLAKFSFICSGVVSFKSARMGISLLLATGSSLGQQPERSSFTAIVDPRKLPRNAHYIYRYMQWLKVILLLVDLLVSAVCNIAMGGNIDLYELLPTMGSCLSHEKNGQHRSNGVPQASIIVNGAVLPSSAKNNSNNNNNISAASVNASAAMQTEHNGCSDREQRRCSVGVEQAPKFGLTPTFQSVNCDSCRDFTGSPLFIALYGYDARTAQDLNFMKGEELEILDDTQGDWWYARNRATGDCGYVPSNYLAKLKSIEAQPWYFGKLRRIEAEKCLLMPCNEQGSFLVRDSESHPDDYSLSVRDGVAVKHYRIRRLTSGGYFIAKRMSYGTLEDLVAHYMSSADGLCTRLRKPCIRVEAPPTLTFTYDDQWEIDRNSLKFVCQIGAGQFGEVWEGLWNSTTPVAIKQLKAGTMNPDDFLAEAQIMKKLKHPKLLQLYAVCSYDEPILIVTELMKENLLQFMQGRGRNCKLPQLIDIAAQIAAGMAYLESQNYIHRDLAARNILVGDGLMENEYEARVGARFPIKWTAPEAALFNKFTIKSDVWSFGILLTELVTFGRIPYPGMTNAEVLHQIENGYRMPCPPKCTSQLYDIMLECWHRDPERRPTFETLQWKLEDFFSVDISQYKEAVVAY</sequence>
<dbReference type="InterPro" id="IPR001245">
    <property type="entry name" value="Ser-Thr/Tyr_kinase_cat_dom"/>
</dbReference>
<dbReference type="InterPro" id="IPR003961">
    <property type="entry name" value="FN3_dom"/>
</dbReference>
<dbReference type="InterPro" id="IPR013783">
    <property type="entry name" value="Ig-like_fold"/>
</dbReference>
<dbReference type="FunFam" id="2.60.40.10:FF:000031">
    <property type="entry name" value="Myosin-binding protein C, slow type"/>
    <property type="match status" value="1"/>
</dbReference>
<evidence type="ECO:0000256" key="21">
    <source>
        <dbReference type="ARBA" id="ARBA00061539"/>
    </source>
</evidence>
<evidence type="ECO:0000256" key="14">
    <source>
        <dbReference type="ARBA" id="ARBA00023136"/>
    </source>
</evidence>
<feature type="domain" description="Ig-like" evidence="28">
    <location>
        <begin position="3481"/>
        <end position="3569"/>
    </location>
</feature>
<name>A0A077Z470_TRITR</name>
<keyword evidence="31" id="KW-1185">Reference proteome</keyword>
<dbReference type="GO" id="GO:0048565">
    <property type="term" value="P:digestive tract development"/>
    <property type="evidence" value="ECO:0007669"/>
    <property type="project" value="UniProtKB-ARBA"/>
</dbReference>
<dbReference type="SMART" id="SM00409">
    <property type="entry name" value="IG"/>
    <property type="match status" value="18"/>
</dbReference>
<feature type="domain" description="Ig-like" evidence="28">
    <location>
        <begin position="2121"/>
        <end position="2211"/>
    </location>
</feature>
<evidence type="ECO:0000256" key="10">
    <source>
        <dbReference type="ARBA" id="ARBA00022777"/>
    </source>
</evidence>
<dbReference type="InterPro" id="IPR050964">
    <property type="entry name" value="Striated_Muscle_Regulatory"/>
</dbReference>
<evidence type="ECO:0000313" key="30">
    <source>
        <dbReference type="EMBL" id="CDW54856.1"/>
    </source>
</evidence>
<evidence type="ECO:0000256" key="1">
    <source>
        <dbReference type="ARBA" id="ARBA00004167"/>
    </source>
</evidence>
<dbReference type="InterPro" id="IPR000980">
    <property type="entry name" value="SH2"/>
</dbReference>
<dbReference type="FunFam" id="2.60.40.10:FF:000107">
    <property type="entry name" value="Myosin, light chain kinase a"/>
    <property type="match status" value="7"/>
</dbReference>
<dbReference type="CDD" id="cd00096">
    <property type="entry name" value="Ig"/>
    <property type="match status" value="2"/>
</dbReference>
<evidence type="ECO:0000256" key="4">
    <source>
        <dbReference type="ARBA" id="ARBA00022443"/>
    </source>
</evidence>
<evidence type="ECO:0000256" key="8">
    <source>
        <dbReference type="ARBA" id="ARBA00022737"/>
    </source>
</evidence>
<keyword evidence="18" id="KW-0325">Glycoprotein</keyword>
<feature type="domain" description="Ig-like" evidence="28">
    <location>
        <begin position="2500"/>
        <end position="2589"/>
    </location>
</feature>
<feature type="domain" description="Ig-like" evidence="28">
    <location>
        <begin position="3380"/>
        <end position="3470"/>
    </location>
</feature>
<dbReference type="FunFam" id="2.60.40.10:FF:000127">
    <property type="entry name" value="titin isoform X1"/>
    <property type="match status" value="1"/>
</dbReference>
<keyword evidence="16" id="KW-1015">Disulfide bond</keyword>
<evidence type="ECO:0000256" key="22">
    <source>
        <dbReference type="PROSITE-ProRule" id="PRU00191"/>
    </source>
</evidence>
<keyword evidence="15" id="KW-0829">Tyrosine-protein kinase</keyword>
<dbReference type="GO" id="GO:0016020">
    <property type="term" value="C:membrane"/>
    <property type="evidence" value="ECO:0007669"/>
    <property type="project" value="UniProtKB-SubCell"/>
</dbReference>
<dbReference type="InterPro" id="IPR007110">
    <property type="entry name" value="Ig-like_dom"/>
</dbReference>
<dbReference type="SUPFAM" id="SSF50044">
    <property type="entry name" value="SH3-domain"/>
    <property type="match status" value="1"/>
</dbReference>
<dbReference type="InterPro" id="IPR008266">
    <property type="entry name" value="Tyr_kinase_AS"/>
</dbReference>
<dbReference type="CDD" id="cd11845">
    <property type="entry name" value="SH3_Src_like"/>
    <property type="match status" value="1"/>
</dbReference>
<dbReference type="PRINTS" id="PR00401">
    <property type="entry name" value="SH2DOMAIN"/>
</dbReference>
<feature type="domain" description="Ig-like" evidence="28">
    <location>
        <begin position="1901"/>
        <end position="1988"/>
    </location>
</feature>
<organism evidence="30 31">
    <name type="scientific">Trichuris trichiura</name>
    <name type="common">Whipworm</name>
    <name type="synonym">Trichocephalus trichiurus</name>
    <dbReference type="NCBI Taxonomy" id="36087"/>
    <lineage>
        <taxon>Eukaryota</taxon>
        <taxon>Metazoa</taxon>
        <taxon>Ecdysozoa</taxon>
        <taxon>Nematoda</taxon>
        <taxon>Enoplea</taxon>
        <taxon>Dorylaimia</taxon>
        <taxon>Trichinellida</taxon>
        <taxon>Trichuridae</taxon>
        <taxon>Trichuris</taxon>
    </lineage>
</organism>